<evidence type="ECO:0000313" key="7">
    <source>
        <dbReference type="Proteomes" id="UP000799324"/>
    </source>
</evidence>
<dbReference type="SMART" id="SM00184">
    <property type="entry name" value="RING"/>
    <property type="match status" value="1"/>
</dbReference>
<proteinExistence type="predicted"/>
<protein>
    <recommendedName>
        <fullName evidence="5">RING-type domain-containing protein</fullName>
    </recommendedName>
</protein>
<accession>A0A6A6TA33</accession>
<dbReference type="SUPFAM" id="SSF57850">
    <property type="entry name" value="RING/U-box"/>
    <property type="match status" value="1"/>
</dbReference>
<name>A0A6A6TA33_9PLEO</name>
<dbReference type="InterPro" id="IPR001841">
    <property type="entry name" value="Znf_RING"/>
</dbReference>
<keyword evidence="2 4" id="KW-0863">Zinc-finger</keyword>
<evidence type="ECO:0000256" key="3">
    <source>
        <dbReference type="ARBA" id="ARBA00022833"/>
    </source>
</evidence>
<dbReference type="Gene3D" id="3.30.40.10">
    <property type="entry name" value="Zinc/RING finger domain, C3HC4 (zinc finger)"/>
    <property type="match status" value="1"/>
</dbReference>
<dbReference type="PROSITE" id="PS00518">
    <property type="entry name" value="ZF_RING_1"/>
    <property type="match status" value="1"/>
</dbReference>
<dbReference type="GO" id="GO:0008270">
    <property type="term" value="F:zinc ion binding"/>
    <property type="evidence" value="ECO:0007669"/>
    <property type="project" value="UniProtKB-KW"/>
</dbReference>
<dbReference type="InterPro" id="IPR017907">
    <property type="entry name" value="Znf_RING_CS"/>
</dbReference>
<evidence type="ECO:0000259" key="5">
    <source>
        <dbReference type="PROSITE" id="PS50089"/>
    </source>
</evidence>
<feature type="domain" description="RING-type" evidence="5">
    <location>
        <begin position="272"/>
        <end position="331"/>
    </location>
</feature>
<dbReference type="InterPro" id="IPR013083">
    <property type="entry name" value="Znf_RING/FYVE/PHD"/>
</dbReference>
<organism evidence="6 7">
    <name type="scientific">Lophiostoma macrostomum CBS 122681</name>
    <dbReference type="NCBI Taxonomy" id="1314788"/>
    <lineage>
        <taxon>Eukaryota</taxon>
        <taxon>Fungi</taxon>
        <taxon>Dikarya</taxon>
        <taxon>Ascomycota</taxon>
        <taxon>Pezizomycotina</taxon>
        <taxon>Dothideomycetes</taxon>
        <taxon>Pleosporomycetidae</taxon>
        <taxon>Pleosporales</taxon>
        <taxon>Lophiostomataceae</taxon>
        <taxon>Lophiostoma</taxon>
    </lineage>
</organism>
<keyword evidence="1" id="KW-0479">Metal-binding</keyword>
<evidence type="ECO:0000256" key="4">
    <source>
        <dbReference type="PROSITE-ProRule" id="PRU00175"/>
    </source>
</evidence>
<dbReference type="OrthoDB" id="3797060at2759"/>
<gene>
    <name evidence="6" type="ORF">K491DRAFT_778468</name>
</gene>
<keyword evidence="7" id="KW-1185">Reference proteome</keyword>
<dbReference type="Proteomes" id="UP000799324">
    <property type="component" value="Unassembled WGS sequence"/>
</dbReference>
<evidence type="ECO:0000256" key="2">
    <source>
        <dbReference type="ARBA" id="ARBA00022771"/>
    </source>
</evidence>
<evidence type="ECO:0000313" key="6">
    <source>
        <dbReference type="EMBL" id="KAF2655783.1"/>
    </source>
</evidence>
<dbReference type="PROSITE" id="PS50089">
    <property type="entry name" value="ZF_RING_2"/>
    <property type="match status" value="1"/>
</dbReference>
<evidence type="ECO:0000256" key="1">
    <source>
        <dbReference type="ARBA" id="ARBA00022723"/>
    </source>
</evidence>
<dbReference type="EMBL" id="MU004344">
    <property type="protein sequence ID" value="KAF2655783.1"/>
    <property type="molecule type" value="Genomic_DNA"/>
</dbReference>
<sequence length="572" mass="66780">MLAKARKRSSTAGKRVRIFDTSNYHDDPSIRPLYMPPGAVSEFHFRGGGSVLQPNHITRYVYPTLLGYPKSALRLQMPSHAATRSRPHDQGMCDNTFVTISPVGKPRPNKAQFQSWIVNEKERDKKCPNPVGRAMRRVTGFRGNTMLECGKFKLGPDRLVYVLKRTTVLWCQEQGQQRTYATDTARYEIRADKWRDMRPRTAEPDEHDCWWVRLYDLMNGSYDRAYWAAKEQMESVGVVAPIVRWLPRPDLEQQKIKIIRTGGSQPEGEDMCMICSEDYFTETDYPVLLPCKHCLCLPCMVKFSDMADNKLDASEVDKDPGCPFWRCPLCRHIMPVKYDRLSVVKPDEFNYWRWYTMKEYMEKKMSNRDFNTYLSMAMYSEYIPHFDVSQNNGIDIAKTQVRAKDAIQFIEKFAIPVYKLMPYGYSTDNPVTFPESDWLLKAIKHELQSLESGKQAWTLPSLTRHFELVTGFEKEVEFVPDPAFPNRKQMKRVRNEQQWRNSIGKCVIDDKQFNLGNPIVPPGYDVYRKYLCGWTAKGCFLAPDMMVKHYEFVARLGRENRVWWKGHELLKS</sequence>
<reference evidence="6" key="1">
    <citation type="journal article" date="2020" name="Stud. Mycol.">
        <title>101 Dothideomycetes genomes: a test case for predicting lifestyles and emergence of pathogens.</title>
        <authorList>
            <person name="Haridas S."/>
            <person name="Albert R."/>
            <person name="Binder M."/>
            <person name="Bloem J."/>
            <person name="Labutti K."/>
            <person name="Salamov A."/>
            <person name="Andreopoulos B."/>
            <person name="Baker S."/>
            <person name="Barry K."/>
            <person name="Bills G."/>
            <person name="Bluhm B."/>
            <person name="Cannon C."/>
            <person name="Castanera R."/>
            <person name="Culley D."/>
            <person name="Daum C."/>
            <person name="Ezra D."/>
            <person name="Gonzalez J."/>
            <person name="Henrissat B."/>
            <person name="Kuo A."/>
            <person name="Liang C."/>
            <person name="Lipzen A."/>
            <person name="Lutzoni F."/>
            <person name="Magnuson J."/>
            <person name="Mondo S."/>
            <person name="Nolan M."/>
            <person name="Ohm R."/>
            <person name="Pangilinan J."/>
            <person name="Park H.-J."/>
            <person name="Ramirez L."/>
            <person name="Alfaro M."/>
            <person name="Sun H."/>
            <person name="Tritt A."/>
            <person name="Yoshinaga Y."/>
            <person name="Zwiers L.-H."/>
            <person name="Turgeon B."/>
            <person name="Goodwin S."/>
            <person name="Spatafora J."/>
            <person name="Crous P."/>
            <person name="Grigoriev I."/>
        </authorList>
    </citation>
    <scope>NUCLEOTIDE SEQUENCE</scope>
    <source>
        <strain evidence="6">CBS 122681</strain>
    </source>
</reference>
<dbReference type="AlphaFoldDB" id="A0A6A6TA33"/>
<keyword evidence="3" id="KW-0862">Zinc</keyword>